<dbReference type="SUPFAM" id="SSF54001">
    <property type="entry name" value="Cysteine proteinases"/>
    <property type="match status" value="1"/>
</dbReference>
<organism evidence="3">
    <name type="scientific">Octopus bimaculoides</name>
    <name type="common">California two-spotted octopus</name>
    <dbReference type="NCBI Taxonomy" id="37653"/>
    <lineage>
        <taxon>Eukaryota</taxon>
        <taxon>Metazoa</taxon>
        <taxon>Spiralia</taxon>
        <taxon>Lophotrochozoa</taxon>
        <taxon>Mollusca</taxon>
        <taxon>Cephalopoda</taxon>
        <taxon>Coleoidea</taxon>
        <taxon>Octopodiformes</taxon>
        <taxon>Octopoda</taxon>
        <taxon>Incirrata</taxon>
        <taxon>Octopodidae</taxon>
        <taxon>Octopus</taxon>
    </lineage>
</organism>
<dbReference type="Gene3D" id="3.90.70.80">
    <property type="match status" value="1"/>
</dbReference>
<name>A0A0L8H4C8_OCTBM</name>
<dbReference type="AlphaFoldDB" id="A0A0L8H4C8"/>
<dbReference type="PANTHER" id="PTHR12419">
    <property type="entry name" value="OTU DOMAIN CONTAINING PROTEIN"/>
    <property type="match status" value="1"/>
</dbReference>
<dbReference type="InterPro" id="IPR003323">
    <property type="entry name" value="OTU_dom"/>
</dbReference>
<evidence type="ECO:0000259" key="2">
    <source>
        <dbReference type="PROSITE" id="PS50802"/>
    </source>
</evidence>
<dbReference type="STRING" id="37653.A0A0L8H4C8"/>
<dbReference type="KEGG" id="obi:106872856"/>
<protein>
    <recommendedName>
        <fullName evidence="2">OTU domain-containing protein</fullName>
    </recommendedName>
</protein>
<accession>A0A0L8H4C8</accession>
<gene>
    <name evidence="3" type="ORF">OCBIM_22022538mg</name>
</gene>
<feature type="domain" description="OTU" evidence="2">
    <location>
        <begin position="60"/>
        <end position="190"/>
    </location>
</feature>
<proteinExistence type="predicted"/>
<dbReference type="Pfam" id="PF02338">
    <property type="entry name" value="OTU"/>
    <property type="match status" value="1"/>
</dbReference>
<feature type="region of interest" description="Disordered" evidence="1">
    <location>
        <begin position="1"/>
        <end position="42"/>
    </location>
</feature>
<evidence type="ECO:0000256" key="1">
    <source>
        <dbReference type="SAM" id="MobiDB-lite"/>
    </source>
</evidence>
<feature type="compositionally biased region" description="Low complexity" evidence="1">
    <location>
        <begin position="20"/>
        <end position="36"/>
    </location>
</feature>
<dbReference type="InterPro" id="IPR038765">
    <property type="entry name" value="Papain-like_cys_pep_sf"/>
</dbReference>
<dbReference type="GO" id="GO:0016579">
    <property type="term" value="P:protein deubiquitination"/>
    <property type="evidence" value="ECO:0007669"/>
    <property type="project" value="TreeGrafter"/>
</dbReference>
<reference evidence="3" key="1">
    <citation type="submission" date="2015-07" db="EMBL/GenBank/DDBJ databases">
        <title>MeaNS - Measles Nucleotide Surveillance Program.</title>
        <authorList>
            <person name="Tran T."/>
            <person name="Druce J."/>
        </authorList>
    </citation>
    <scope>NUCLEOTIDE SEQUENCE</scope>
    <source>
        <strain evidence="3">UCB-OBI-ISO-001</strain>
        <tissue evidence="3">Gonad</tissue>
    </source>
</reference>
<dbReference type="CDD" id="cd22755">
    <property type="entry name" value="OTU_CeDUB-like"/>
    <property type="match status" value="1"/>
</dbReference>
<feature type="compositionally biased region" description="Basic and acidic residues" evidence="1">
    <location>
        <begin position="1"/>
        <end position="13"/>
    </location>
</feature>
<dbReference type="InterPro" id="IPR050704">
    <property type="entry name" value="Peptidase_C85-like"/>
</dbReference>
<dbReference type="EMBL" id="KQ419243">
    <property type="protein sequence ID" value="KOF84141.1"/>
    <property type="molecule type" value="Genomic_DNA"/>
</dbReference>
<dbReference type="PROSITE" id="PS50802">
    <property type="entry name" value="OTU"/>
    <property type="match status" value="1"/>
</dbReference>
<dbReference type="OrthoDB" id="409956at2759"/>
<evidence type="ECO:0000313" key="3">
    <source>
        <dbReference type="EMBL" id="KOF84141.1"/>
    </source>
</evidence>
<dbReference type="GO" id="GO:0004843">
    <property type="term" value="F:cysteine-type deubiquitinase activity"/>
    <property type="evidence" value="ECO:0007669"/>
    <property type="project" value="TreeGrafter"/>
</dbReference>
<sequence>MKRREATKCDIPTKRRHRSSSIGRASENSSGSSHNSSKIRIPPRDKSYIQLERILAKIERRIDFISGDGNCFFRALSKEISGAEKHHVSYRNKIVDLIETKPLHYIKFLDDNESIEEHVDKMRMNKVWATTAEVFAAAQFTGETIYLFTPVINKKYQWYHFKPTKSPKNDKSYILLCHTEGTHFDRIVPCDQFDNTDYAPPFSRGNFLKFF</sequence>